<dbReference type="InParanoid" id="A0A3N7H8U8"/>
<evidence type="ECO:0000313" key="1">
    <source>
        <dbReference type="EMBL" id="RQP02742.1"/>
    </source>
</evidence>
<name>A0A3N7H8U8_POPTR</name>
<accession>A0A3N7H8U8</accession>
<protein>
    <submittedName>
        <fullName evidence="1">Uncharacterized protein</fullName>
    </submittedName>
</protein>
<evidence type="ECO:0000313" key="2">
    <source>
        <dbReference type="Proteomes" id="UP000006729"/>
    </source>
</evidence>
<reference evidence="1 2" key="1">
    <citation type="journal article" date="2006" name="Science">
        <title>The genome of black cottonwood, Populus trichocarpa (Torr. &amp; Gray).</title>
        <authorList>
            <person name="Tuskan G.A."/>
            <person name="Difazio S."/>
            <person name="Jansson S."/>
            <person name="Bohlmann J."/>
            <person name="Grigoriev I."/>
            <person name="Hellsten U."/>
            <person name="Putnam N."/>
            <person name="Ralph S."/>
            <person name="Rombauts S."/>
            <person name="Salamov A."/>
            <person name="Schein J."/>
            <person name="Sterck L."/>
            <person name="Aerts A."/>
            <person name="Bhalerao R.R."/>
            <person name="Bhalerao R.P."/>
            <person name="Blaudez D."/>
            <person name="Boerjan W."/>
            <person name="Brun A."/>
            <person name="Brunner A."/>
            <person name="Busov V."/>
            <person name="Campbell M."/>
            <person name="Carlson J."/>
            <person name="Chalot M."/>
            <person name="Chapman J."/>
            <person name="Chen G.L."/>
            <person name="Cooper D."/>
            <person name="Coutinho P.M."/>
            <person name="Couturier J."/>
            <person name="Covert S."/>
            <person name="Cronk Q."/>
            <person name="Cunningham R."/>
            <person name="Davis J."/>
            <person name="Degroeve S."/>
            <person name="Dejardin A."/>
            <person name="Depamphilis C."/>
            <person name="Detter J."/>
            <person name="Dirks B."/>
            <person name="Dubchak I."/>
            <person name="Duplessis S."/>
            <person name="Ehlting J."/>
            <person name="Ellis B."/>
            <person name="Gendler K."/>
            <person name="Goodstein D."/>
            <person name="Gribskov M."/>
            <person name="Grimwood J."/>
            <person name="Groover A."/>
            <person name="Gunter L."/>
            <person name="Hamberger B."/>
            <person name="Heinze B."/>
            <person name="Helariutta Y."/>
            <person name="Henrissat B."/>
            <person name="Holligan D."/>
            <person name="Holt R."/>
            <person name="Huang W."/>
            <person name="Islam-Faridi N."/>
            <person name="Jones S."/>
            <person name="Jones-Rhoades M."/>
            <person name="Jorgensen R."/>
            <person name="Joshi C."/>
            <person name="Kangasjarvi J."/>
            <person name="Karlsson J."/>
            <person name="Kelleher C."/>
            <person name="Kirkpatrick R."/>
            <person name="Kirst M."/>
            <person name="Kohler A."/>
            <person name="Kalluri U."/>
            <person name="Larimer F."/>
            <person name="Leebens-Mack J."/>
            <person name="Leple J.C."/>
            <person name="Locascio P."/>
            <person name="Lou Y."/>
            <person name="Lucas S."/>
            <person name="Martin F."/>
            <person name="Montanini B."/>
            <person name="Napoli C."/>
            <person name="Nelson D.R."/>
            <person name="Nelson C."/>
            <person name="Nieminen K."/>
            <person name="Nilsson O."/>
            <person name="Pereda V."/>
            <person name="Peter G."/>
            <person name="Philippe R."/>
            <person name="Pilate G."/>
            <person name="Poliakov A."/>
            <person name="Razumovskaya J."/>
            <person name="Richardson P."/>
            <person name="Rinaldi C."/>
            <person name="Ritland K."/>
            <person name="Rouze P."/>
            <person name="Ryaboy D."/>
            <person name="Schmutz J."/>
            <person name="Schrader J."/>
            <person name="Segerman B."/>
            <person name="Shin H."/>
            <person name="Siddiqui A."/>
            <person name="Sterky F."/>
            <person name="Terry A."/>
            <person name="Tsai C.J."/>
            <person name="Uberbacher E."/>
            <person name="Unneberg P."/>
            <person name="Vahala J."/>
            <person name="Wall K."/>
            <person name="Wessler S."/>
            <person name="Yang G."/>
            <person name="Yin T."/>
            <person name="Douglas C."/>
            <person name="Marra M."/>
            <person name="Sandberg G."/>
            <person name="Van de Peer Y."/>
            <person name="Rokhsar D."/>
        </authorList>
    </citation>
    <scope>NUCLEOTIDE SEQUENCE [LARGE SCALE GENOMIC DNA]</scope>
    <source>
        <strain evidence="2">cv. Nisqually</strain>
    </source>
</reference>
<dbReference type="AlphaFoldDB" id="A0A3N7H8U8"/>
<proteinExistence type="predicted"/>
<dbReference type="Proteomes" id="UP000006729">
    <property type="component" value="Chromosome 18"/>
</dbReference>
<keyword evidence="2" id="KW-1185">Reference proteome</keyword>
<sequence length="99" mass="11298">MGNQVRRNLMLGCYVLCYGRLEMDLEGLAERLRHEMELIIETELVLGSTALSHSYFLQVENQKGLTAMGSQKPRARKRFRNHVWAVLFVKGSTSQGTAR</sequence>
<dbReference type="EMBL" id="CM009307">
    <property type="protein sequence ID" value="RQP02742.1"/>
    <property type="molecule type" value="Genomic_DNA"/>
</dbReference>
<organism evidence="1 2">
    <name type="scientific">Populus trichocarpa</name>
    <name type="common">Western balsam poplar</name>
    <name type="synonym">Populus balsamifera subsp. trichocarpa</name>
    <dbReference type="NCBI Taxonomy" id="3694"/>
    <lineage>
        <taxon>Eukaryota</taxon>
        <taxon>Viridiplantae</taxon>
        <taxon>Streptophyta</taxon>
        <taxon>Embryophyta</taxon>
        <taxon>Tracheophyta</taxon>
        <taxon>Spermatophyta</taxon>
        <taxon>Magnoliopsida</taxon>
        <taxon>eudicotyledons</taxon>
        <taxon>Gunneridae</taxon>
        <taxon>Pentapetalae</taxon>
        <taxon>rosids</taxon>
        <taxon>fabids</taxon>
        <taxon>Malpighiales</taxon>
        <taxon>Salicaceae</taxon>
        <taxon>Saliceae</taxon>
        <taxon>Populus</taxon>
    </lineage>
</organism>
<gene>
    <name evidence="1" type="ORF">POPTR_018G060350</name>
</gene>